<comment type="caution">
    <text evidence="1">The sequence shown here is derived from an EMBL/GenBank/DDBJ whole genome shotgun (WGS) entry which is preliminary data.</text>
</comment>
<dbReference type="EMBL" id="RJSF01000040">
    <property type="protein sequence ID" value="RNM13923.1"/>
    <property type="molecule type" value="Genomic_DNA"/>
</dbReference>
<sequence>MLRCSARPGRPHRIRITLDSEDRRHTWVTVHHELSYAGDAVRLGPVAPVSGDGRGVHLTVTD</sequence>
<protein>
    <submittedName>
        <fullName evidence="1">Uncharacterized protein</fullName>
    </submittedName>
</protein>
<dbReference type="AlphaFoldDB" id="A0A3N0GN78"/>
<accession>A0A3N0GN78</accession>
<reference evidence="1 2" key="1">
    <citation type="submission" date="2018-11" db="EMBL/GenBank/DDBJ databases">
        <authorList>
            <person name="Li F."/>
        </authorList>
    </citation>
    <scope>NUCLEOTIDE SEQUENCE [LARGE SCALE GENOMIC DNA]</scope>
    <source>
        <strain evidence="1 2">Gsoil 818</strain>
    </source>
</reference>
<keyword evidence="2" id="KW-1185">Reference proteome</keyword>
<dbReference type="Proteomes" id="UP000279994">
    <property type="component" value="Unassembled WGS sequence"/>
</dbReference>
<evidence type="ECO:0000313" key="2">
    <source>
        <dbReference type="Proteomes" id="UP000279994"/>
    </source>
</evidence>
<evidence type="ECO:0000313" key="1">
    <source>
        <dbReference type="EMBL" id="RNM13923.1"/>
    </source>
</evidence>
<organism evidence="1 2">
    <name type="scientific">Nocardioides pocheonensis</name>
    <dbReference type="NCBI Taxonomy" id="661485"/>
    <lineage>
        <taxon>Bacteria</taxon>
        <taxon>Bacillati</taxon>
        <taxon>Actinomycetota</taxon>
        <taxon>Actinomycetes</taxon>
        <taxon>Propionibacteriales</taxon>
        <taxon>Nocardioidaceae</taxon>
        <taxon>Nocardioides</taxon>
    </lineage>
</organism>
<name>A0A3N0GN78_9ACTN</name>
<proteinExistence type="predicted"/>
<gene>
    <name evidence="1" type="ORF">EFL26_13300</name>
</gene>